<gene>
    <name evidence="3" type="ORF">SAMN06296008_10188</name>
</gene>
<keyword evidence="3" id="KW-0675">Receptor</keyword>
<dbReference type="Gene3D" id="3.40.190.10">
    <property type="entry name" value="Periplasmic binding protein-like II"/>
    <property type="match status" value="1"/>
</dbReference>
<dbReference type="RefSeq" id="WP_234986826.1">
    <property type="nucleotide sequence ID" value="NZ_FWXJ01000001.1"/>
</dbReference>
<accession>A0A1W1Y1X1</accession>
<feature type="signal peptide" evidence="2">
    <location>
        <begin position="1"/>
        <end position="30"/>
    </location>
</feature>
<organism evidence="3 4">
    <name type="scientific">Polynucleobacter kasalickyi</name>
    <dbReference type="NCBI Taxonomy" id="1938817"/>
    <lineage>
        <taxon>Bacteria</taxon>
        <taxon>Pseudomonadati</taxon>
        <taxon>Pseudomonadota</taxon>
        <taxon>Betaproteobacteria</taxon>
        <taxon>Burkholderiales</taxon>
        <taxon>Burkholderiaceae</taxon>
        <taxon>Polynucleobacter</taxon>
    </lineage>
</organism>
<dbReference type="PIRSF" id="PIRSF017082">
    <property type="entry name" value="YflP"/>
    <property type="match status" value="1"/>
</dbReference>
<evidence type="ECO:0000313" key="3">
    <source>
        <dbReference type="EMBL" id="SMC30210.1"/>
    </source>
</evidence>
<dbReference type="Proteomes" id="UP000192708">
    <property type="component" value="Unassembled WGS sequence"/>
</dbReference>
<dbReference type="SUPFAM" id="SSF53850">
    <property type="entry name" value="Periplasmic binding protein-like II"/>
    <property type="match status" value="1"/>
</dbReference>
<dbReference type="AlphaFoldDB" id="A0A1W1Y1X1"/>
<evidence type="ECO:0000256" key="2">
    <source>
        <dbReference type="SAM" id="SignalP"/>
    </source>
</evidence>
<feature type="chain" id="PRO_5012031830" evidence="2">
    <location>
        <begin position="31"/>
        <end position="332"/>
    </location>
</feature>
<comment type="similarity">
    <text evidence="1">Belongs to the UPF0065 (bug) family.</text>
</comment>
<evidence type="ECO:0000256" key="1">
    <source>
        <dbReference type="ARBA" id="ARBA00006987"/>
    </source>
</evidence>
<dbReference type="STRING" id="1938817.SAMN06296008_10188"/>
<proteinExistence type="inferred from homology"/>
<dbReference type="InterPro" id="IPR005064">
    <property type="entry name" value="BUG"/>
</dbReference>
<keyword evidence="4" id="KW-1185">Reference proteome</keyword>
<name>A0A1W1Y1X1_9BURK</name>
<evidence type="ECO:0000313" key="4">
    <source>
        <dbReference type="Proteomes" id="UP000192708"/>
    </source>
</evidence>
<dbReference type="InterPro" id="IPR042100">
    <property type="entry name" value="Bug_dom1"/>
</dbReference>
<dbReference type="CDD" id="cd07012">
    <property type="entry name" value="PBP2_Bug_TTT"/>
    <property type="match status" value="1"/>
</dbReference>
<dbReference type="PANTHER" id="PTHR42928">
    <property type="entry name" value="TRICARBOXYLATE-BINDING PROTEIN"/>
    <property type="match status" value="1"/>
</dbReference>
<keyword evidence="2" id="KW-0732">Signal</keyword>
<dbReference type="Gene3D" id="3.40.190.150">
    <property type="entry name" value="Bordetella uptake gene, domain 1"/>
    <property type="match status" value="1"/>
</dbReference>
<sequence>MKILSKLNLINLLKVAAFGCLMFAHVQKLATAQTETYPTRPIKMIVSFTAGGTTDILAREVANQLTQRLKVPVIVENRPGAAGNLGTEIVGKSAPDGYTLLVNSSGPISVNPTLFKNLAVNPLTDLDPVALLAEVPNVLIVPASSKINSVKELIDYGRANPNKVNYGSTGIGTASHMTGFMFSQQSGINATHIPYKGAEAVRDLIAGRLDYMFATLPSVAALIKGGQVRPLGISIKKRYVTLPEVPTMLESGINMAAGSWFGVFAPHGTSPENLKMLNQQIVDILMSKKTKDKLINEGAEPIAMNVQEFTKFVRTEYETWAPIVRSSGAKPE</sequence>
<dbReference type="Pfam" id="PF03401">
    <property type="entry name" value="TctC"/>
    <property type="match status" value="1"/>
</dbReference>
<protein>
    <submittedName>
        <fullName evidence="3">Tripartite-type tricarboxylate transporter, receptor component TctC</fullName>
    </submittedName>
</protein>
<dbReference type="EMBL" id="FWXJ01000001">
    <property type="protein sequence ID" value="SMC30210.1"/>
    <property type="molecule type" value="Genomic_DNA"/>
</dbReference>
<dbReference type="PANTHER" id="PTHR42928:SF5">
    <property type="entry name" value="BLR1237 PROTEIN"/>
    <property type="match status" value="1"/>
</dbReference>
<reference evidence="3 4" key="1">
    <citation type="submission" date="2017-04" db="EMBL/GenBank/DDBJ databases">
        <authorList>
            <person name="Afonso C.L."/>
            <person name="Miller P.J."/>
            <person name="Scott M.A."/>
            <person name="Spackman E."/>
            <person name="Goraichik I."/>
            <person name="Dimitrov K.M."/>
            <person name="Suarez D.L."/>
            <person name="Swayne D.E."/>
        </authorList>
    </citation>
    <scope>NUCLEOTIDE SEQUENCE [LARGE SCALE GENOMIC DNA]</scope>
    <source>
        <strain evidence="3 4">VK13</strain>
    </source>
</reference>